<evidence type="ECO:0000313" key="2">
    <source>
        <dbReference type="EMBL" id="KAF2404437.1"/>
    </source>
</evidence>
<evidence type="ECO:0000313" key="3">
    <source>
        <dbReference type="Proteomes" id="UP000799640"/>
    </source>
</evidence>
<organism evidence="2 3">
    <name type="scientific">Trichodelitschia bisporula</name>
    <dbReference type="NCBI Taxonomy" id="703511"/>
    <lineage>
        <taxon>Eukaryota</taxon>
        <taxon>Fungi</taxon>
        <taxon>Dikarya</taxon>
        <taxon>Ascomycota</taxon>
        <taxon>Pezizomycotina</taxon>
        <taxon>Dothideomycetes</taxon>
        <taxon>Dothideomycetes incertae sedis</taxon>
        <taxon>Phaeotrichales</taxon>
        <taxon>Phaeotrichaceae</taxon>
        <taxon>Trichodelitschia</taxon>
    </lineage>
</organism>
<accession>A0A6G1I8S4</accession>
<dbReference type="OrthoDB" id="4540290at2759"/>
<dbReference type="InterPro" id="IPR029058">
    <property type="entry name" value="AB_hydrolase_fold"/>
</dbReference>
<dbReference type="Proteomes" id="UP000799640">
    <property type="component" value="Unassembled WGS sequence"/>
</dbReference>
<name>A0A6G1I8S4_9PEZI</name>
<protein>
    <recommendedName>
        <fullName evidence="4">Alpha/beta-hydrolase</fullName>
    </recommendedName>
</protein>
<evidence type="ECO:0000256" key="1">
    <source>
        <dbReference type="SAM" id="SignalP"/>
    </source>
</evidence>
<proteinExistence type="predicted"/>
<gene>
    <name evidence="2" type="ORF">EJ06DRAFT_503638</name>
</gene>
<reference evidence="2" key="1">
    <citation type="journal article" date="2020" name="Stud. Mycol.">
        <title>101 Dothideomycetes genomes: a test case for predicting lifestyles and emergence of pathogens.</title>
        <authorList>
            <person name="Haridas S."/>
            <person name="Albert R."/>
            <person name="Binder M."/>
            <person name="Bloem J."/>
            <person name="Labutti K."/>
            <person name="Salamov A."/>
            <person name="Andreopoulos B."/>
            <person name="Baker S."/>
            <person name="Barry K."/>
            <person name="Bills G."/>
            <person name="Bluhm B."/>
            <person name="Cannon C."/>
            <person name="Castanera R."/>
            <person name="Culley D."/>
            <person name="Daum C."/>
            <person name="Ezra D."/>
            <person name="Gonzalez J."/>
            <person name="Henrissat B."/>
            <person name="Kuo A."/>
            <person name="Liang C."/>
            <person name="Lipzen A."/>
            <person name="Lutzoni F."/>
            <person name="Magnuson J."/>
            <person name="Mondo S."/>
            <person name="Nolan M."/>
            <person name="Ohm R."/>
            <person name="Pangilinan J."/>
            <person name="Park H.-J."/>
            <person name="Ramirez L."/>
            <person name="Alfaro M."/>
            <person name="Sun H."/>
            <person name="Tritt A."/>
            <person name="Yoshinaga Y."/>
            <person name="Zwiers L.-H."/>
            <person name="Turgeon B."/>
            <person name="Goodwin S."/>
            <person name="Spatafora J."/>
            <person name="Crous P."/>
            <person name="Grigoriev I."/>
        </authorList>
    </citation>
    <scope>NUCLEOTIDE SEQUENCE</scope>
    <source>
        <strain evidence="2">CBS 262.69</strain>
    </source>
</reference>
<dbReference type="SUPFAM" id="SSF53474">
    <property type="entry name" value="alpha/beta-Hydrolases"/>
    <property type="match status" value="1"/>
</dbReference>
<evidence type="ECO:0008006" key="4">
    <source>
        <dbReference type="Google" id="ProtNLM"/>
    </source>
</evidence>
<keyword evidence="1" id="KW-0732">Signal</keyword>
<feature type="chain" id="PRO_5026167112" description="Alpha/beta-hydrolase" evidence="1">
    <location>
        <begin position="27"/>
        <end position="332"/>
    </location>
</feature>
<dbReference type="EMBL" id="ML996688">
    <property type="protein sequence ID" value="KAF2404437.1"/>
    <property type="molecule type" value="Genomic_DNA"/>
</dbReference>
<dbReference type="AlphaFoldDB" id="A0A6G1I8S4"/>
<feature type="signal peptide" evidence="1">
    <location>
        <begin position="1"/>
        <end position="26"/>
    </location>
</feature>
<sequence>MFTRAVVSTVLLFASLINAAPQRTQAKQTSQQGAAQVPQGISRLADGSTMLDATVTVNGLPLRYRVAGPASMFKTASRVQGASAAANATGSMGLNVLLHGDGGQSFFAFPNAPTQANLMGVAVLAPNANLFWGGGSGLQRTNGAAHSAAVAALVKNELPKVLAFDPGNVWFTGVSGGALMLSGFFVPAQMAKFPNAGVLLACGAMPPQVPFVDSANVVANTRIHFQSTVNELQSLQGSIPAAVAAYERVATQAGLGAEEIAARMTVDNSPVGGHCAFDGRGFGSGVKLVADSFSDIMQPGGNGQLPGVGDVRRTVVGNEKLVFGAQRRQRAA</sequence>
<keyword evidence="3" id="KW-1185">Reference proteome</keyword>
<dbReference type="Gene3D" id="3.40.50.1820">
    <property type="entry name" value="alpha/beta hydrolase"/>
    <property type="match status" value="1"/>
</dbReference>